<name>A0A9P5WZU5_9AGAR</name>
<dbReference type="EMBL" id="MU151748">
    <property type="protein sequence ID" value="KAF9441913.1"/>
    <property type="molecule type" value="Genomic_DNA"/>
</dbReference>
<dbReference type="InterPro" id="IPR035940">
    <property type="entry name" value="CAP_sf"/>
</dbReference>
<dbReference type="Pfam" id="PF00188">
    <property type="entry name" value="CAP"/>
    <property type="match status" value="1"/>
</dbReference>
<evidence type="ECO:0000259" key="2">
    <source>
        <dbReference type="SMART" id="SM00198"/>
    </source>
</evidence>
<feature type="signal peptide" evidence="1">
    <location>
        <begin position="1"/>
        <end position="19"/>
    </location>
</feature>
<dbReference type="PROSITE" id="PS01010">
    <property type="entry name" value="CRISP_2"/>
    <property type="match status" value="1"/>
</dbReference>
<dbReference type="Proteomes" id="UP000807342">
    <property type="component" value="Unassembled WGS sequence"/>
</dbReference>
<dbReference type="PRINTS" id="PR00837">
    <property type="entry name" value="V5TPXLIKE"/>
</dbReference>
<dbReference type="InterPro" id="IPR018244">
    <property type="entry name" value="Allrgn_V5/Tpx1_CS"/>
</dbReference>
<evidence type="ECO:0000313" key="4">
    <source>
        <dbReference type="Proteomes" id="UP000807342"/>
    </source>
</evidence>
<comment type="caution">
    <text evidence="3">The sequence shown here is derived from an EMBL/GenBank/DDBJ whole genome shotgun (WGS) entry which is preliminary data.</text>
</comment>
<dbReference type="SMART" id="SM00198">
    <property type="entry name" value="SCP"/>
    <property type="match status" value="1"/>
</dbReference>
<feature type="domain" description="SCP" evidence="2">
    <location>
        <begin position="79"/>
        <end position="213"/>
    </location>
</feature>
<dbReference type="GO" id="GO:0005576">
    <property type="term" value="C:extracellular region"/>
    <property type="evidence" value="ECO:0007669"/>
    <property type="project" value="InterPro"/>
</dbReference>
<organism evidence="3 4">
    <name type="scientific">Macrolepiota fuliginosa MF-IS2</name>
    <dbReference type="NCBI Taxonomy" id="1400762"/>
    <lineage>
        <taxon>Eukaryota</taxon>
        <taxon>Fungi</taxon>
        <taxon>Dikarya</taxon>
        <taxon>Basidiomycota</taxon>
        <taxon>Agaricomycotina</taxon>
        <taxon>Agaricomycetes</taxon>
        <taxon>Agaricomycetidae</taxon>
        <taxon>Agaricales</taxon>
        <taxon>Agaricineae</taxon>
        <taxon>Agaricaceae</taxon>
        <taxon>Macrolepiota</taxon>
    </lineage>
</organism>
<dbReference type="PANTHER" id="PTHR10334">
    <property type="entry name" value="CYSTEINE-RICH SECRETORY PROTEIN-RELATED"/>
    <property type="match status" value="1"/>
</dbReference>
<dbReference type="Gene3D" id="3.40.33.10">
    <property type="entry name" value="CAP"/>
    <property type="match status" value="1"/>
</dbReference>
<proteinExistence type="predicted"/>
<dbReference type="PROSITE" id="PS01009">
    <property type="entry name" value="CRISP_1"/>
    <property type="match status" value="1"/>
</dbReference>
<dbReference type="InterPro" id="IPR014044">
    <property type="entry name" value="CAP_dom"/>
</dbReference>
<accession>A0A9P5WZU5</accession>
<dbReference type="SUPFAM" id="SSF55797">
    <property type="entry name" value="PR-1-like"/>
    <property type="match status" value="1"/>
</dbReference>
<feature type="chain" id="PRO_5040195656" evidence="1">
    <location>
        <begin position="20"/>
        <end position="223"/>
    </location>
</feature>
<evidence type="ECO:0000313" key="3">
    <source>
        <dbReference type="EMBL" id="KAF9441913.1"/>
    </source>
</evidence>
<gene>
    <name evidence="3" type="ORF">P691DRAFT_765757</name>
</gene>
<reference evidence="3" key="1">
    <citation type="submission" date="2020-11" db="EMBL/GenBank/DDBJ databases">
        <authorList>
            <consortium name="DOE Joint Genome Institute"/>
            <person name="Ahrendt S."/>
            <person name="Riley R."/>
            <person name="Andreopoulos W."/>
            <person name="Labutti K."/>
            <person name="Pangilinan J."/>
            <person name="Ruiz-Duenas F.J."/>
            <person name="Barrasa J.M."/>
            <person name="Sanchez-Garcia M."/>
            <person name="Camarero S."/>
            <person name="Miyauchi S."/>
            <person name="Serrano A."/>
            <person name="Linde D."/>
            <person name="Babiker R."/>
            <person name="Drula E."/>
            <person name="Ayuso-Fernandez I."/>
            <person name="Pacheco R."/>
            <person name="Padilla G."/>
            <person name="Ferreira P."/>
            <person name="Barriuso J."/>
            <person name="Kellner H."/>
            <person name="Castanera R."/>
            <person name="Alfaro M."/>
            <person name="Ramirez L."/>
            <person name="Pisabarro A.G."/>
            <person name="Kuo A."/>
            <person name="Tritt A."/>
            <person name="Lipzen A."/>
            <person name="He G."/>
            <person name="Yan M."/>
            <person name="Ng V."/>
            <person name="Cullen D."/>
            <person name="Martin F."/>
            <person name="Rosso M.-N."/>
            <person name="Henrissat B."/>
            <person name="Hibbett D."/>
            <person name="Martinez A.T."/>
            <person name="Grigoriev I.V."/>
        </authorList>
    </citation>
    <scope>NUCLEOTIDE SEQUENCE</scope>
    <source>
        <strain evidence="3">MF-IS2</strain>
    </source>
</reference>
<keyword evidence="4" id="KW-1185">Reference proteome</keyword>
<dbReference type="InterPro" id="IPR001283">
    <property type="entry name" value="CRISP-related"/>
</dbReference>
<protein>
    <submittedName>
        <fullName evidence="3">PR-1-like protein</fullName>
    </submittedName>
</protein>
<dbReference type="OrthoDB" id="337038at2759"/>
<evidence type="ECO:0000256" key="1">
    <source>
        <dbReference type="SAM" id="SignalP"/>
    </source>
</evidence>
<keyword evidence="1" id="KW-0732">Signal</keyword>
<sequence length="223" mass="24497">MRLQSSLFFAAFLAVYSHALPAAFDDDVMIIDSDISFATLPESGQIVFTPQDNTLDIISDGSGILGIDLDSASAAMVADWKTEVVRQHNAYRAHYGAPSLTWSDALYPGTQQWANQCKFQHSDGKGAYGENLAAGTGNAYGFSNGLKSWMDEASKYDYNHPGFSTGTGHFTQVVWKSSRQVACAIANCRGGTIFQQPSKYVVCRYNPPGNFAGRYRENVDRYR</sequence>
<dbReference type="AlphaFoldDB" id="A0A9P5WZU5"/>